<dbReference type="EMBL" id="CP034539">
    <property type="protein sequence ID" value="AZQ37767.1"/>
    <property type="molecule type" value="Genomic_DNA"/>
</dbReference>
<gene>
    <name evidence="3" type="ORF">EJ357_33475</name>
</gene>
<dbReference type="Proteomes" id="UP000280298">
    <property type="component" value="Chromosome"/>
</dbReference>
<accession>A0A3Q9EXM3</accession>
<evidence type="ECO:0000256" key="2">
    <source>
        <dbReference type="SAM" id="MobiDB-lite"/>
    </source>
</evidence>
<sequence>MPSPPSDRSPDEPGAGSPRTPGPPDRTLGPPAEPPHRLALDLDDCRQERDRWQRHADSYERELTRALLERAHLLAWLAVLHPSSAVLTPVTDSDGPGGSHLLRLEAGGQQLSWRLAPADLPLFTHVPCTEPATAPPRGDGQAPLDQAAHLRRHIHLLAMEGILFTAPAEKRPAPVRPVRPVRPGDH</sequence>
<dbReference type="AlphaFoldDB" id="A0A3Q9EXM3"/>
<evidence type="ECO:0000256" key="1">
    <source>
        <dbReference type="SAM" id="Coils"/>
    </source>
</evidence>
<feature type="coiled-coil region" evidence="1">
    <location>
        <begin position="42"/>
        <end position="69"/>
    </location>
</feature>
<protein>
    <submittedName>
        <fullName evidence="3">Uncharacterized protein</fullName>
    </submittedName>
</protein>
<keyword evidence="4" id="KW-1185">Reference proteome</keyword>
<proteinExistence type="predicted"/>
<reference evidence="3 4" key="1">
    <citation type="journal article" date="2019" name="Int. J. Syst. Evol. Microbiol.">
        <title>Streptomyces cyaneochromogenes sp. nov., a blue pigment-producing actinomycete from manganese-contaminated soil.</title>
        <authorList>
            <person name="Tang X."/>
            <person name="Zhao J."/>
            <person name="Li K."/>
            <person name="Chen Z."/>
            <person name="Sun Y."/>
            <person name="Gao J."/>
        </authorList>
    </citation>
    <scope>NUCLEOTIDE SEQUENCE [LARGE SCALE GENOMIC DNA]</scope>
    <source>
        <strain evidence="3 4">MK-45</strain>
    </source>
</reference>
<dbReference type="RefSeq" id="WP_126395439.1">
    <property type="nucleotide sequence ID" value="NZ_CP034539.1"/>
</dbReference>
<dbReference type="KEGG" id="scya:EJ357_33475"/>
<feature type="region of interest" description="Disordered" evidence="2">
    <location>
        <begin position="1"/>
        <end position="39"/>
    </location>
</feature>
<evidence type="ECO:0000313" key="4">
    <source>
        <dbReference type="Proteomes" id="UP000280298"/>
    </source>
</evidence>
<evidence type="ECO:0000313" key="3">
    <source>
        <dbReference type="EMBL" id="AZQ37767.1"/>
    </source>
</evidence>
<organism evidence="3 4">
    <name type="scientific">Streptomyces cyaneochromogenes</name>
    <dbReference type="NCBI Taxonomy" id="2496836"/>
    <lineage>
        <taxon>Bacteria</taxon>
        <taxon>Bacillati</taxon>
        <taxon>Actinomycetota</taxon>
        <taxon>Actinomycetes</taxon>
        <taxon>Kitasatosporales</taxon>
        <taxon>Streptomycetaceae</taxon>
        <taxon>Streptomyces</taxon>
    </lineage>
</organism>
<dbReference type="OrthoDB" id="3078601at2"/>
<name>A0A3Q9EXM3_9ACTN</name>
<keyword evidence="1" id="KW-0175">Coiled coil</keyword>